<reference evidence="2 3" key="1">
    <citation type="submission" date="2018-05" db="EMBL/GenBank/DDBJ databases">
        <title>A metagenomic window into the 2 km-deep terrestrial subsurface aquifer revealed taxonomically and functionally diverse microbial community comprising novel uncultured bacterial lineages.</title>
        <authorList>
            <person name="Kadnikov V.V."/>
            <person name="Mardanov A.V."/>
            <person name="Beletsky A.V."/>
            <person name="Banks D."/>
            <person name="Pimenov N.V."/>
            <person name="Frank Y.A."/>
            <person name="Karnachuk O.V."/>
            <person name="Ravin N.V."/>
        </authorList>
    </citation>
    <scope>NUCLEOTIDE SEQUENCE [LARGE SCALE GENOMIC DNA]</scope>
    <source>
        <strain evidence="2">BY5</strain>
    </source>
</reference>
<proteinExistence type="predicted"/>
<evidence type="ECO:0000313" key="2">
    <source>
        <dbReference type="EMBL" id="RCK80621.1"/>
    </source>
</evidence>
<feature type="region of interest" description="Disordered" evidence="1">
    <location>
        <begin position="18"/>
        <end position="38"/>
    </location>
</feature>
<protein>
    <submittedName>
        <fullName evidence="2">Uncharacterized protein</fullName>
    </submittedName>
</protein>
<organism evidence="2 3">
    <name type="scientific">Candidatus Ozemobacter sibiricus</name>
    <dbReference type="NCBI Taxonomy" id="2268124"/>
    <lineage>
        <taxon>Bacteria</taxon>
        <taxon>Candidatus Ozemobacteria</taxon>
        <taxon>Candidatus Ozemobacterales</taxon>
        <taxon>Candidatus Ozemobacteraceae</taxon>
        <taxon>Candidatus Ozemobacter</taxon>
    </lineage>
</organism>
<accession>A0A367ZTE9</accession>
<comment type="caution">
    <text evidence="2">The sequence shown here is derived from an EMBL/GenBank/DDBJ whole genome shotgun (WGS) entry which is preliminary data.</text>
</comment>
<dbReference type="EMBL" id="QOQW01000005">
    <property type="protein sequence ID" value="RCK80621.1"/>
    <property type="molecule type" value="Genomic_DNA"/>
</dbReference>
<evidence type="ECO:0000313" key="3">
    <source>
        <dbReference type="Proteomes" id="UP000252355"/>
    </source>
</evidence>
<gene>
    <name evidence="2" type="ORF">OZSIB_2934</name>
</gene>
<sequence length="38" mass="4263">MHDGLLFRNVETVPVSLYPFGPGKTMSPRGPDERWDGC</sequence>
<evidence type="ECO:0000256" key="1">
    <source>
        <dbReference type="SAM" id="MobiDB-lite"/>
    </source>
</evidence>
<dbReference type="Proteomes" id="UP000252355">
    <property type="component" value="Unassembled WGS sequence"/>
</dbReference>
<dbReference type="AlphaFoldDB" id="A0A367ZTE9"/>
<name>A0A367ZTE9_9BACT</name>